<reference evidence="1 2" key="1">
    <citation type="submission" date="2019-04" db="EMBL/GenBank/DDBJ databases">
        <title>Bacillus caeni sp. nov., a bacterium isolated from mangrove sediment.</title>
        <authorList>
            <person name="Huang H."/>
            <person name="Mo K."/>
            <person name="Hu Y."/>
        </authorList>
    </citation>
    <scope>NUCLEOTIDE SEQUENCE [LARGE SCALE GENOMIC DNA]</scope>
    <source>
        <strain evidence="1 2">HB172195</strain>
    </source>
</reference>
<dbReference type="Gene3D" id="2.60.120.10">
    <property type="entry name" value="Jelly Rolls"/>
    <property type="match status" value="1"/>
</dbReference>
<comment type="caution">
    <text evidence="1">The sequence shown here is derived from an EMBL/GenBank/DDBJ whole genome shotgun (WGS) entry which is preliminary data.</text>
</comment>
<dbReference type="EMBL" id="SWLG01000004">
    <property type="protein sequence ID" value="TLS38130.1"/>
    <property type="molecule type" value="Genomic_DNA"/>
</dbReference>
<dbReference type="OrthoDB" id="3782397at2"/>
<dbReference type="Proteomes" id="UP000308230">
    <property type="component" value="Unassembled WGS sequence"/>
</dbReference>
<protein>
    <submittedName>
        <fullName evidence="1">Cupin</fullName>
    </submittedName>
</protein>
<organism evidence="1 2">
    <name type="scientific">Exobacillus caeni</name>
    <dbReference type="NCBI Taxonomy" id="2574798"/>
    <lineage>
        <taxon>Bacteria</taxon>
        <taxon>Bacillati</taxon>
        <taxon>Bacillota</taxon>
        <taxon>Bacilli</taxon>
        <taxon>Bacillales</taxon>
        <taxon>Guptibacillaceae</taxon>
        <taxon>Exobacillus</taxon>
    </lineage>
</organism>
<dbReference type="InterPro" id="IPR011051">
    <property type="entry name" value="RmlC_Cupin_sf"/>
</dbReference>
<name>A0A5R9F791_9BACL</name>
<evidence type="ECO:0000313" key="2">
    <source>
        <dbReference type="Proteomes" id="UP000308230"/>
    </source>
</evidence>
<dbReference type="SUPFAM" id="SSF51182">
    <property type="entry name" value="RmlC-like cupins"/>
    <property type="match status" value="1"/>
</dbReference>
<sequence>MHIQEQNIVGEHDAVVNQLFLVVSGSGWVAGENGKRIPIEQGQAAFWIKGETHTSGSEEGMTVIVLEGEDIVPSPMMKEID</sequence>
<dbReference type="AlphaFoldDB" id="A0A5R9F791"/>
<evidence type="ECO:0000313" key="1">
    <source>
        <dbReference type="EMBL" id="TLS38130.1"/>
    </source>
</evidence>
<proteinExistence type="predicted"/>
<gene>
    <name evidence="1" type="ORF">FCL54_06210</name>
</gene>
<dbReference type="InterPro" id="IPR014710">
    <property type="entry name" value="RmlC-like_jellyroll"/>
</dbReference>
<accession>A0A5R9F791</accession>
<keyword evidence="2" id="KW-1185">Reference proteome</keyword>
<dbReference type="RefSeq" id="WP_138124290.1">
    <property type="nucleotide sequence ID" value="NZ_SWLG01000004.1"/>
</dbReference>